<dbReference type="Proteomes" id="UP001314169">
    <property type="component" value="Chromosome 2"/>
</dbReference>
<sequence>MPREDRATWKSNYFLKIILLLDDYPKCFIVGADDVGSKQMQQIRMSLCGKAVVLMGKNTMMRKAIRGHLRNNPALEKLLPHIRGTWALCSPRRTSLIRDMLLANKVPAAARAGATAPCEVTVPAQNTGLGQRRPPSSRLWASPLKSPGAPLKS</sequence>
<dbReference type="Pfam" id="PF00466">
    <property type="entry name" value="Ribosomal_L10"/>
    <property type="match status" value="1"/>
</dbReference>
<reference evidence="8" key="1">
    <citation type="submission" date="2023-12" db="EMBL/GenBank/DDBJ databases">
        <authorList>
            <person name="Brown T."/>
        </authorList>
    </citation>
    <scope>NUCLEOTIDE SEQUENCE</scope>
</reference>
<evidence type="ECO:0000256" key="3">
    <source>
        <dbReference type="ARBA" id="ARBA00022980"/>
    </source>
</evidence>
<evidence type="ECO:0000256" key="5">
    <source>
        <dbReference type="ARBA" id="ARBA00035202"/>
    </source>
</evidence>
<keyword evidence="9" id="KW-1185">Reference proteome</keyword>
<accession>A0ABN9ZVL6</accession>
<evidence type="ECO:0000256" key="6">
    <source>
        <dbReference type="ARBA" id="ARBA00035444"/>
    </source>
</evidence>
<protein>
    <recommendedName>
        <fullName evidence="5">Large ribosomal subunit protein uL10</fullName>
    </recommendedName>
    <alternativeName>
        <fullName evidence="6">60S acidic ribosomal protein P0</fullName>
    </alternativeName>
</protein>
<name>A0ABN9ZVL6_PIPNA</name>
<evidence type="ECO:0000313" key="8">
    <source>
        <dbReference type="EMBL" id="CAK6440994.1"/>
    </source>
</evidence>
<dbReference type="SUPFAM" id="SSF160369">
    <property type="entry name" value="Ribosomal protein L10-like"/>
    <property type="match status" value="1"/>
</dbReference>
<dbReference type="PANTHER" id="PTHR45699:SF3">
    <property type="entry name" value="LARGE RIBOSOMAL SUBUNIT PROTEIN UL10"/>
    <property type="match status" value="1"/>
</dbReference>
<dbReference type="EMBL" id="OY882859">
    <property type="protein sequence ID" value="CAK6440994.1"/>
    <property type="molecule type" value="Genomic_DNA"/>
</dbReference>
<keyword evidence="3" id="KW-0689">Ribosomal protein</keyword>
<evidence type="ECO:0000256" key="4">
    <source>
        <dbReference type="ARBA" id="ARBA00023274"/>
    </source>
</evidence>
<dbReference type="PANTHER" id="PTHR45699">
    <property type="entry name" value="60S ACIDIC RIBOSOMAL PROTEIN P0"/>
    <property type="match status" value="1"/>
</dbReference>
<evidence type="ECO:0000313" key="9">
    <source>
        <dbReference type="Proteomes" id="UP001314169"/>
    </source>
</evidence>
<proteinExistence type="inferred from homology"/>
<evidence type="ECO:0000256" key="2">
    <source>
        <dbReference type="ARBA" id="ARBA00008889"/>
    </source>
</evidence>
<dbReference type="InterPro" id="IPR001790">
    <property type="entry name" value="Ribosomal_uL10"/>
</dbReference>
<dbReference type="InterPro" id="IPR043141">
    <property type="entry name" value="Ribosomal_uL10-like_sf"/>
</dbReference>
<organism evidence="8 9">
    <name type="scientific">Pipistrellus nathusii</name>
    <name type="common">Nathusius' pipistrelle</name>
    <dbReference type="NCBI Taxonomy" id="59473"/>
    <lineage>
        <taxon>Eukaryota</taxon>
        <taxon>Metazoa</taxon>
        <taxon>Chordata</taxon>
        <taxon>Craniata</taxon>
        <taxon>Vertebrata</taxon>
        <taxon>Euteleostomi</taxon>
        <taxon>Mammalia</taxon>
        <taxon>Eutheria</taxon>
        <taxon>Laurasiatheria</taxon>
        <taxon>Chiroptera</taxon>
        <taxon>Yangochiroptera</taxon>
        <taxon>Vespertilionidae</taxon>
        <taxon>Pipistrellus</taxon>
    </lineage>
</organism>
<evidence type="ECO:0000256" key="7">
    <source>
        <dbReference type="SAM" id="MobiDB-lite"/>
    </source>
</evidence>
<dbReference type="InterPro" id="IPR050323">
    <property type="entry name" value="Ribosomal_protein_uL10"/>
</dbReference>
<evidence type="ECO:0000256" key="1">
    <source>
        <dbReference type="ARBA" id="ARBA00002200"/>
    </source>
</evidence>
<feature type="region of interest" description="Disordered" evidence="7">
    <location>
        <begin position="124"/>
        <end position="153"/>
    </location>
</feature>
<keyword evidence="4" id="KW-0687">Ribonucleoprotein</keyword>
<gene>
    <name evidence="8" type="ORF">MPIPNATIZW_LOCUS9300</name>
</gene>
<comment type="similarity">
    <text evidence="2">Belongs to the universal ribosomal protein uL10 family.</text>
</comment>
<dbReference type="Gene3D" id="3.30.70.1730">
    <property type="match status" value="1"/>
</dbReference>
<comment type="function">
    <text evidence="1">Ribosomal protein P0 is the functional equivalent of E.coli protein L10.</text>
</comment>